<comment type="caution">
    <text evidence="3">The sequence shown here is derived from an EMBL/GenBank/DDBJ whole genome shotgun (WGS) entry which is preliminary data.</text>
</comment>
<dbReference type="PANTHER" id="PTHR32309">
    <property type="entry name" value="TYROSINE-PROTEIN KINASE"/>
    <property type="match status" value="1"/>
</dbReference>
<gene>
    <name evidence="3" type="ORF">HUK84_01540</name>
</gene>
<keyword evidence="2" id="KW-0472">Membrane</keyword>
<reference evidence="3 4" key="1">
    <citation type="submission" date="2020-06" db="EMBL/GenBank/DDBJ databases">
        <title>Description of novel acetic acid bacteria.</title>
        <authorList>
            <person name="Sombolestani A."/>
        </authorList>
    </citation>
    <scope>NUCLEOTIDE SEQUENCE [LARGE SCALE GENOMIC DNA]</scope>
    <source>
        <strain evidence="3 4">LMG 31431</strain>
    </source>
</reference>
<evidence type="ECO:0000313" key="3">
    <source>
        <dbReference type="EMBL" id="NVN09842.1"/>
    </source>
</evidence>
<evidence type="ECO:0000313" key="4">
    <source>
        <dbReference type="Proteomes" id="UP000534870"/>
    </source>
</evidence>
<protein>
    <submittedName>
        <fullName evidence="3">Capsule biosynthesis protein</fullName>
    </submittedName>
</protein>
<keyword evidence="1" id="KW-0175">Coiled coil</keyword>
<dbReference type="GO" id="GO:0004713">
    <property type="term" value="F:protein tyrosine kinase activity"/>
    <property type="evidence" value="ECO:0007669"/>
    <property type="project" value="TreeGrafter"/>
</dbReference>
<evidence type="ECO:0000256" key="2">
    <source>
        <dbReference type="SAM" id="Phobius"/>
    </source>
</evidence>
<dbReference type="PANTHER" id="PTHR32309:SF13">
    <property type="entry name" value="FERRIC ENTEROBACTIN TRANSPORT PROTEIN FEPE"/>
    <property type="match status" value="1"/>
</dbReference>
<organism evidence="3 4">
    <name type="scientific">Nguyenibacter vanlangensis</name>
    <dbReference type="NCBI Taxonomy" id="1216886"/>
    <lineage>
        <taxon>Bacteria</taxon>
        <taxon>Pseudomonadati</taxon>
        <taxon>Pseudomonadota</taxon>
        <taxon>Alphaproteobacteria</taxon>
        <taxon>Acetobacterales</taxon>
        <taxon>Acetobacteraceae</taxon>
        <taxon>Nguyenibacter</taxon>
    </lineage>
</organism>
<sequence>MNAGMVEANIAAREAVPQRAIRQVSPVGKLADWVCKRPGLNLVVVLPTVLAAVYYAFIASPQYVSHAYFVVRGPGVQAPSMFGSLLQQVGSGGGGGNEDTYAVQTYMMSRDAARTLIETQNLRAAFDRPDADFIARFPAFYRGRTFEHFFRYYQNHVIAELDTETGISNLTVRTFSAQDSQRIGRALIGAGERLVNEMNERQRRNMIASSQKEVTEAEDKIRRIELAFAAYRNKEGLLDPLKQSVPMLQDIDQLKAMLVAAKLQIAQVTRTAPNSPLLPVYQHRVEALQDEIARANKGITGPDTSLVPKITAYDDLTVQREIAERELAAATVSLQTARAQADRQQLYLDEIAKPDLPDYPEYPHSVADILIVFATGLGVYAMGLLLISGAREHQIT</sequence>
<dbReference type="Proteomes" id="UP000534870">
    <property type="component" value="Unassembled WGS sequence"/>
</dbReference>
<accession>A0A7Y7IT50</accession>
<name>A0A7Y7IT50_9PROT</name>
<dbReference type="AlphaFoldDB" id="A0A7Y7IT50"/>
<feature type="coiled-coil region" evidence="1">
    <location>
        <begin position="207"/>
        <end position="271"/>
    </location>
</feature>
<keyword evidence="2" id="KW-0812">Transmembrane</keyword>
<keyword evidence="2" id="KW-1133">Transmembrane helix</keyword>
<evidence type="ECO:0000256" key="1">
    <source>
        <dbReference type="SAM" id="Coils"/>
    </source>
</evidence>
<feature type="transmembrane region" description="Helical" evidence="2">
    <location>
        <begin position="369"/>
        <end position="387"/>
    </location>
</feature>
<dbReference type="EMBL" id="JABXXP010000006">
    <property type="protein sequence ID" value="NVN09842.1"/>
    <property type="molecule type" value="Genomic_DNA"/>
</dbReference>
<proteinExistence type="predicted"/>
<dbReference type="GO" id="GO:0005886">
    <property type="term" value="C:plasma membrane"/>
    <property type="evidence" value="ECO:0007669"/>
    <property type="project" value="TreeGrafter"/>
</dbReference>
<feature type="transmembrane region" description="Helical" evidence="2">
    <location>
        <begin position="39"/>
        <end position="57"/>
    </location>
</feature>
<dbReference type="InterPro" id="IPR050445">
    <property type="entry name" value="Bact_polysacc_biosynth/exp"/>
</dbReference>